<feature type="transmembrane region" description="Helical" evidence="1">
    <location>
        <begin position="311"/>
        <end position="333"/>
    </location>
</feature>
<keyword evidence="1" id="KW-1133">Transmembrane helix</keyword>
<feature type="transmembrane region" description="Helical" evidence="1">
    <location>
        <begin position="425"/>
        <end position="445"/>
    </location>
</feature>
<gene>
    <name evidence="2" type="ORF">CJ218_00890</name>
</gene>
<dbReference type="EMBL" id="PNGT01000001">
    <property type="protein sequence ID" value="PMC53132.1"/>
    <property type="molecule type" value="Genomic_DNA"/>
</dbReference>
<feature type="transmembrane region" description="Helical" evidence="1">
    <location>
        <begin position="500"/>
        <end position="521"/>
    </location>
</feature>
<feature type="transmembrane region" description="Helical" evidence="1">
    <location>
        <begin position="345"/>
        <end position="374"/>
    </location>
</feature>
<organism evidence="2 3">
    <name type="scientific">Gemella sanguinis</name>
    <dbReference type="NCBI Taxonomy" id="84135"/>
    <lineage>
        <taxon>Bacteria</taxon>
        <taxon>Bacillati</taxon>
        <taxon>Bacillota</taxon>
        <taxon>Bacilli</taxon>
        <taxon>Bacillales</taxon>
        <taxon>Gemellaceae</taxon>
        <taxon>Gemella</taxon>
    </lineage>
</organism>
<comment type="caution">
    <text evidence="2">The sequence shown here is derived from an EMBL/GenBank/DDBJ whole genome shotgun (WGS) entry which is preliminary data.</text>
</comment>
<keyword evidence="1" id="KW-0472">Membrane</keyword>
<accession>A0A2N6SGR6</accession>
<dbReference type="AlphaFoldDB" id="A0A2N6SGR6"/>
<feature type="transmembrane region" description="Helical" evidence="1">
    <location>
        <begin position="189"/>
        <end position="207"/>
    </location>
</feature>
<evidence type="ECO:0000313" key="3">
    <source>
        <dbReference type="Proteomes" id="UP000235670"/>
    </source>
</evidence>
<proteinExistence type="predicted"/>
<feature type="transmembrane region" description="Helical" evidence="1">
    <location>
        <begin position="395"/>
        <end position="419"/>
    </location>
</feature>
<reference evidence="2 3" key="1">
    <citation type="submission" date="2017-09" db="EMBL/GenBank/DDBJ databases">
        <title>Bacterial strain isolated from the female urinary microbiota.</title>
        <authorList>
            <person name="Thomas-White K."/>
            <person name="Kumar N."/>
            <person name="Forster S."/>
            <person name="Putonti C."/>
            <person name="Lawley T."/>
            <person name="Wolfe A.J."/>
        </authorList>
    </citation>
    <scope>NUCLEOTIDE SEQUENCE [LARGE SCALE GENOMIC DNA]</scope>
    <source>
        <strain evidence="2 3">UMB0186</strain>
    </source>
</reference>
<protein>
    <submittedName>
        <fullName evidence="2">Uncharacterized protein</fullName>
    </submittedName>
</protein>
<feature type="transmembrane region" description="Helical" evidence="1">
    <location>
        <begin position="237"/>
        <end position="258"/>
    </location>
</feature>
<dbReference type="Proteomes" id="UP000235670">
    <property type="component" value="Unassembled WGS sequence"/>
</dbReference>
<evidence type="ECO:0000256" key="1">
    <source>
        <dbReference type="SAM" id="Phobius"/>
    </source>
</evidence>
<evidence type="ECO:0000313" key="2">
    <source>
        <dbReference type="EMBL" id="PMC53132.1"/>
    </source>
</evidence>
<feature type="transmembrane region" description="Helical" evidence="1">
    <location>
        <begin position="74"/>
        <end position="96"/>
    </location>
</feature>
<feature type="transmembrane region" description="Helical" evidence="1">
    <location>
        <begin position="470"/>
        <end position="494"/>
    </location>
</feature>
<dbReference type="OrthoDB" id="2176387at2"/>
<feature type="transmembrane region" description="Helical" evidence="1">
    <location>
        <begin position="148"/>
        <end position="177"/>
    </location>
</feature>
<keyword evidence="1" id="KW-0812">Transmembrane</keyword>
<feature type="transmembrane region" description="Helical" evidence="1">
    <location>
        <begin position="117"/>
        <end position="142"/>
    </location>
</feature>
<feature type="transmembrane region" description="Helical" evidence="1">
    <location>
        <begin position="39"/>
        <end position="58"/>
    </location>
</feature>
<sequence length="532" mass="60824">MRWNIIKNLFFTNLMYVNPMQTAKYRKKYKETADIRKKIFNNLLLLNILNIVVFYILFGNSMFSSVLEGPSYKYILLFLIIMTALTLSTTFLNMFYESKDTHSLLPLPISEKELFIGKFLVLLFQLSGLFIPVIVINFIIAVNTEFSLIQIIISLIYSLCIVIIISGGLTLLLSTITYIPNFEKNKNKINGIIIIFGLLLGAGYVILSKELVSNDLMLLQTKYRGDFFFDILTKKSYMNLLILIIITIVIAILLNTLVAKKYLNDIHRIAGVHKTTLSSKQKEHKERSSKHTSLNAKLIKRNFNLFSHGTLLANIFSSYLLSIIIFAGAIIQIRREGGIQLGIEFYPFAICFGFSMALLMMYNPISFTGVAISLEKQDYYHLKSLPMDFKKYIKTKFIVSTFLQISLGIIMFMIMLILAGISIELFIITIFSYIITGIAIAFYSFTRDFNKLYLNWNNILELSTRGMSQILLGIIAFFYIIGLIILNTATIFLLLEYPNISHILGVIYAILIIVAITLTSMKAKKQVFDKIF</sequence>
<dbReference type="RefSeq" id="WP_102189298.1">
    <property type="nucleotide sequence ID" value="NZ_PNGT01000001.1"/>
</dbReference>
<dbReference type="STRING" id="84135.GCA_001052115_00438"/>
<name>A0A2N6SGR6_9BACL</name>